<organism evidence="1 2">
    <name type="scientific">Anaeromyces robustus</name>
    <dbReference type="NCBI Taxonomy" id="1754192"/>
    <lineage>
        <taxon>Eukaryota</taxon>
        <taxon>Fungi</taxon>
        <taxon>Fungi incertae sedis</taxon>
        <taxon>Chytridiomycota</taxon>
        <taxon>Chytridiomycota incertae sedis</taxon>
        <taxon>Neocallimastigomycetes</taxon>
        <taxon>Neocallimastigales</taxon>
        <taxon>Neocallimastigaceae</taxon>
        <taxon>Anaeromyces</taxon>
    </lineage>
</organism>
<dbReference type="EMBL" id="MCFG01000099">
    <property type="protein sequence ID" value="ORX82282.1"/>
    <property type="molecule type" value="Genomic_DNA"/>
</dbReference>
<protein>
    <submittedName>
        <fullName evidence="1">Uncharacterized protein</fullName>
    </submittedName>
</protein>
<gene>
    <name evidence="1" type="ORF">BCR32DRAFT_279076</name>
</gene>
<sequence>MITILLQKLNRFWGFRPVLSNLLEWSEEEECLSRHGDVNGIVTTYDIVLVSKLGIMRNDNAWCNDYLYSLFG</sequence>
<dbReference type="AlphaFoldDB" id="A0A1Y1X958"/>
<accession>A0A1Y1X958</accession>
<proteinExistence type="predicted"/>
<reference evidence="1 2" key="1">
    <citation type="submission" date="2016-08" db="EMBL/GenBank/DDBJ databases">
        <title>A Parts List for Fungal Cellulosomes Revealed by Comparative Genomics.</title>
        <authorList>
            <consortium name="DOE Joint Genome Institute"/>
            <person name="Haitjema C.H."/>
            <person name="Gilmore S.P."/>
            <person name="Henske J.K."/>
            <person name="Solomon K.V."/>
            <person name="De Groot R."/>
            <person name="Kuo A."/>
            <person name="Mondo S.J."/>
            <person name="Salamov A.A."/>
            <person name="Labutti K."/>
            <person name="Zhao Z."/>
            <person name="Chiniquy J."/>
            <person name="Barry K."/>
            <person name="Brewer H.M."/>
            <person name="Purvine S.O."/>
            <person name="Wright A.T."/>
            <person name="Boxma B."/>
            <person name="Van Alen T."/>
            <person name="Hackstein J.H."/>
            <person name="Baker S.E."/>
            <person name="Grigoriev I.V."/>
            <person name="O'Malley M.A."/>
        </authorList>
    </citation>
    <scope>NUCLEOTIDE SEQUENCE [LARGE SCALE GENOMIC DNA]</scope>
    <source>
        <strain evidence="1 2">S4</strain>
    </source>
</reference>
<evidence type="ECO:0000313" key="2">
    <source>
        <dbReference type="Proteomes" id="UP000193944"/>
    </source>
</evidence>
<reference evidence="1 2" key="2">
    <citation type="submission" date="2016-08" db="EMBL/GenBank/DDBJ databases">
        <title>Pervasive Adenine N6-methylation of Active Genes in Fungi.</title>
        <authorList>
            <consortium name="DOE Joint Genome Institute"/>
            <person name="Mondo S.J."/>
            <person name="Dannebaum R.O."/>
            <person name="Kuo R.C."/>
            <person name="Labutti K."/>
            <person name="Haridas S."/>
            <person name="Kuo A."/>
            <person name="Salamov A."/>
            <person name="Ahrendt S.R."/>
            <person name="Lipzen A."/>
            <person name="Sullivan W."/>
            <person name="Andreopoulos W.B."/>
            <person name="Clum A."/>
            <person name="Lindquist E."/>
            <person name="Daum C."/>
            <person name="Ramamoorthy G.K."/>
            <person name="Gryganskyi A."/>
            <person name="Culley D."/>
            <person name="Magnuson J.K."/>
            <person name="James T.Y."/>
            <person name="O'Malley M.A."/>
            <person name="Stajich J.E."/>
            <person name="Spatafora J.W."/>
            <person name="Visel A."/>
            <person name="Grigoriev I.V."/>
        </authorList>
    </citation>
    <scope>NUCLEOTIDE SEQUENCE [LARGE SCALE GENOMIC DNA]</scope>
    <source>
        <strain evidence="1 2">S4</strain>
    </source>
</reference>
<comment type="caution">
    <text evidence="1">The sequence shown here is derived from an EMBL/GenBank/DDBJ whole genome shotgun (WGS) entry which is preliminary data.</text>
</comment>
<keyword evidence="2" id="KW-1185">Reference proteome</keyword>
<name>A0A1Y1X958_9FUNG</name>
<dbReference type="Proteomes" id="UP000193944">
    <property type="component" value="Unassembled WGS sequence"/>
</dbReference>
<evidence type="ECO:0000313" key="1">
    <source>
        <dbReference type="EMBL" id="ORX82282.1"/>
    </source>
</evidence>